<gene>
    <name evidence="1" type="ORF">A8708_13415</name>
</gene>
<dbReference type="EMBL" id="LYPB01000090">
    <property type="protein sequence ID" value="OAS14387.1"/>
    <property type="molecule type" value="Genomic_DNA"/>
</dbReference>
<sequence>MQAGRSRGAWANTAKELLLQAAGPVLNDRGLVSPQFVARNWAVLAHAPTDKHPWLMACLYIQAGQAACYTTVLKLPSWRYHLSG</sequence>
<name>A0A197ZZV7_9BACL</name>
<proteinExistence type="predicted"/>
<dbReference type="RefSeq" id="WP_157265123.1">
    <property type="nucleotide sequence ID" value="NZ_LYPB01000090.1"/>
</dbReference>
<reference evidence="1 2" key="1">
    <citation type="submission" date="2016-05" db="EMBL/GenBank/DDBJ databases">
        <title>Paenibacillus sp. 1ZS3-15 nov., isolated from the rhizosphere soil.</title>
        <authorList>
            <person name="Zhang X.X."/>
            <person name="Zhang J."/>
        </authorList>
    </citation>
    <scope>NUCLEOTIDE SEQUENCE [LARGE SCALE GENOMIC DNA]</scope>
    <source>
        <strain evidence="1 2">1ZS3-15</strain>
    </source>
</reference>
<keyword evidence="2" id="KW-1185">Reference proteome</keyword>
<dbReference type="STRING" id="1850517.A8708_13415"/>
<organism evidence="1 2">
    <name type="scientific">Paenibacillus oryzisoli</name>
    <dbReference type="NCBI Taxonomy" id="1850517"/>
    <lineage>
        <taxon>Bacteria</taxon>
        <taxon>Bacillati</taxon>
        <taxon>Bacillota</taxon>
        <taxon>Bacilli</taxon>
        <taxon>Bacillales</taxon>
        <taxon>Paenibacillaceae</taxon>
        <taxon>Paenibacillus</taxon>
    </lineage>
</organism>
<dbReference type="Proteomes" id="UP000078454">
    <property type="component" value="Unassembled WGS sequence"/>
</dbReference>
<accession>A0A197ZZV7</accession>
<dbReference type="AlphaFoldDB" id="A0A197ZZV7"/>
<evidence type="ECO:0000313" key="1">
    <source>
        <dbReference type="EMBL" id="OAS14387.1"/>
    </source>
</evidence>
<comment type="caution">
    <text evidence="1">The sequence shown here is derived from an EMBL/GenBank/DDBJ whole genome shotgun (WGS) entry which is preliminary data.</text>
</comment>
<protein>
    <submittedName>
        <fullName evidence="1">Uncharacterized protein</fullName>
    </submittedName>
</protein>
<evidence type="ECO:0000313" key="2">
    <source>
        <dbReference type="Proteomes" id="UP000078454"/>
    </source>
</evidence>